<dbReference type="Gene3D" id="2.30.42.10">
    <property type="match status" value="1"/>
</dbReference>
<dbReference type="InterPro" id="IPR036034">
    <property type="entry name" value="PDZ_sf"/>
</dbReference>
<dbReference type="Pfam" id="PF13180">
    <property type="entry name" value="PDZ_2"/>
    <property type="match status" value="1"/>
</dbReference>
<proteinExistence type="predicted"/>
<reference evidence="3" key="1">
    <citation type="submission" date="2018-03" db="EMBL/GenBank/DDBJ databases">
        <authorList>
            <person name="Zecchin S."/>
        </authorList>
    </citation>
    <scope>NUCLEOTIDE SEQUENCE [LARGE SCALE GENOMIC DNA]</scope>
</reference>
<evidence type="ECO:0000313" key="3">
    <source>
        <dbReference type="Proteomes" id="UP000245125"/>
    </source>
</evidence>
<dbReference type="InterPro" id="IPR001478">
    <property type="entry name" value="PDZ"/>
</dbReference>
<dbReference type="EMBL" id="OUUY01000114">
    <property type="protein sequence ID" value="SPQ01679.1"/>
    <property type="molecule type" value="Genomic_DNA"/>
</dbReference>
<protein>
    <recommendedName>
        <fullName evidence="1">PDZ domain-containing protein</fullName>
    </recommendedName>
</protein>
<evidence type="ECO:0000259" key="1">
    <source>
        <dbReference type="SMART" id="SM00228"/>
    </source>
</evidence>
<keyword evidence="3" id="KW-1185">Reference proteome</keyword>
<evidence type="ECO:0000313" key="2">
    <source>
        <dbReference type="EMBL" id="SPQ01679.1"/>
    </source>
</evidence>
<organism evidence="2 3">
    <name type="scientific">Candidatus Sulfobium mesophilum</name>
    <dbReference type="NCBI Taxonomy" id="2016548"/>
    <lineage>
        <taxon>Bacteria</taxon>
        <taxon>Pseudomonadati</taxon>
        <taxon>Nitrospirota</taxon>
        <taxon>Nitrospiria</taxon>
        <taxon>Nitrospirales</taxon>
        <taxon>Nitrospiraceae</taxon>
        <taxon>Candidatus Sulfobium</taxon>
    </lineage>
</organism>
<accession>A0A2U3QJV9</accession>
<dbReference type="SMART" id="SM00228">
    <property type="entry name" value="PDZ"/>
    <property type="match status" value="1"/>
</dbReference>
<dbReference type="AlphaFoldDB" id="A0A2U3QJV9"/>
<dbReference type="Proteomes" id="UP000245125">
    <property type="component" value="Unassembled WGS sequence"/>
</dbReference>
<dbReference type="SUPFAM" id="SSF50156">
    <property type="entry name" value="PDZ domain-like"/>
    <property type="match status" value="1"/>
</dbReference>
<feature type="domain" description="PDZ" evidence="1">
    <location>
        <begin position="13"/>
        <end position="83"/>
    </location>
</feature>
<gene>
    <name evidence="2" type="ORF">NBG4_650015</name>
</gene>
<name>A0A2U3QJV9_9BACT</name>
<sequence length="97" mass="11062">MLFPQPIKYTEAPKLMAVLKEEEGKVKIQEFPADSVSEKAGLKKDDIILALDDTKVESIDDVKIFLLYKKKGDTATVRVMRERFLLGPVEKTFTVKF</sequence>